<evidence type="ECO:0000313" key="2">
    <source>
        <dbReference type="Proteomes" id="UP000236333"/>
    </source>
</evidence>
<dbReference type="OrthoDB" id="522901at2759"/>
<evidence type="ECO:0000313" key="1">
    <source>
        <dbReference type="EMBL" id="PNH06752.1"/>
    </source>
</evidence>
<name>A0A2J8A2K4_9CHLO</name>
<organism evidence="1 2">
    <name type="scientific">Tetrabaena socialis</name>
    <dbReference type="NCBI Taxonomy" id="47790"/>
    <lineage>
        <taxon>Eukaryota</taxon>
        <taxon>Viridiplantae</taxon>
        <taxon>Chlorophyta</taxon>
        <taxon>core chlorophytes</taxon>
        <taxon>Chlorophyceae</taxon>
        <taxon>CS clade</taxon>
        <taxon>Chlamydomonadales</taxon>
        <taxon>Tetrabaenaceae</taxon>
        <taxon>Tetrabaena</taxon>
    </lineage>
</organism>
<protein>
    <submittedName>
        <fullName evidence="1">Uncharacterized protein</fullName>
    </submittedName>
</protein>
<proteinExistence type="predicted"/>
<dbReference type="EMBL" id="PGGS01000217">
    <property type="protein sequence ID" value="PNH06752.1"/>
    <property type="molecule type" value="Genomic_DNA"/>
</dbReference>
<comment type="caution">
    <text evidence="1">The sequence shown here is derived from an EMBL/GenBank/DDBJ whole genome shotgun (WGS) entry which is preliminary data.</text>
</comment>
<keyword evidence="2" id="KW-1185">Reference proteome</keyword>
<dbReference type="AlphaFoldDB" id="A0A2J8A2K4"/>
<sequence>MAVMGRIFAYLSLPVVKAAKGSRSTFNAVSRVLIMCKHASGQCEISLGDYRVLHFTKSRKREKNWCPLNGTSLMAYPVHGSFARGFFNWSNYDAPVPHRGFTTTLATEEFFTQFEAKFRGIMTFSGGTPAILEDSGETYLAVGHLRASSGCFHMQGLPRRGHKPLGPLMKNVPATCGQLVALAEAKGASAAMTRLWFPQAFKYSRFSASPPYHITHISHSFIPYSPQHYGVVFPLGLERLGARFLVSYGDSDQSAKLLVFEAAAINAALLPLDSLESDVAAYQMCSLPCWSEGGACL</sequence>
<reference evidence="1 2" key="1">
    <citation type="journal article" date="2017" name="Mol. Biol. Evol.">
        <title>The 4-celled Tetrabaena socialis nuclear genome reveals the essential components for genetic control of cell number at the origin of multicellularity in the volvocine lineage.</title>
        <authorList>
            <person name="Featherston J."/>
            <person name="Arakaki Y."/>
            <person name="Hanschen E.R."/>
            <person name="Ferris P.J."/>
            <person name="Michod R.E."/>
            <person name="Olson B.J.S.C."/>
            <person name="Nozaki H."/>
            <person name="Durand P.M."/>
        </authorList>
    </citation>
    <scope>NUCLEOTIDE SEQUENCE [LARGE SCALE GENOMIC DNA]</scope>
    <source>
        <strain evidence="1 2">NIES-571</strain>
    </source>
</reference>
<dbReference type="Proteomes" id="UP000236333">
    <property type="component" value="Unassembled WGS sequence"/>
</dbReference>
<accession>A0A2J8A2K4</accession>
<gene>
    <name evidence="1" type="ORF">TSOC_006817</name>
</gene>